<dbReference type="PANTHER" id="PTHR30400:SF0">
    <property type="entry name" value="BIOSYNTHETIC PEPTIDOGLYCAN TRANSGLYCOSYLASE"/>
    <property type="match status" value="1"/>
</dbReference>
<dbReference type="EMBL" id="SMAD01000008">
    <property type="protein sequence ID" value="TCS86310.1"/>
    <property type="molecule type" value="Genomic_DNA"/>
</dbReference>
<evidence type="ECO:0000256" key="6">
    <source>
        <dbReference type="ARBA" id="ARBA00022960"/>
    </source>
</evidence>
<dbReference type="EC" id="2.4.99.28" evidence="11"/>
<dbReference type="AlphaFoldDB" id="A0A4R3KNZ9"/>
<proteinExistence type="inferred from homology"/>
<comment type="subcellular location">
    <subcellularLocation>
        <location evidence="11">Cell membrane</location>
        <topology evidence="11">Single-pass membrane protein</topology>
    </subcellularLocation>
</comment>
<dbReference type="InterPro" id="IPR011812">
    <property type="entry name" value="Pep_trsgly"/>
</dbReference>
<dbReference type="GO" id="GO:0008360">
    <property type="term" value="P:regulation of cell shape"/>
    <property type="evidence" value="ECO:0007669"/>
    <property type="project" value="UniProtKB-KW"/>
</dbReference>
<accession>A0A4R3KNZ9</accession>
<evidence type="ECO:0000313" key="14">
    <source>
        <dbReference type="Proteomes" id="UP000295807"/>
    </source>
</evidence>
<organism evidence="13 14">
    <name type="scientific">Anseongella ginsenosidimutans</name>
    <dbReference type="NCBI Taxonomy" id="496056"/>
    <lineage>
        <taxon>Bacteria</taxon>
        <taxon>Pseudomonadati</taxon>
        <taxon>Bacteroidota</taxon>
        <taxon>Sphingobacteriia</taxon>
        <taxon>Sphingobacteriales</taxon>
        <taxon>Sphingobacteriaceae</taxon>
        <taxon>Anseongella</taxon>
    </lineage>
</organism>
<evidence type="ECO:0000259" key="12">
    <source>
        <dbReference type="Pfam" id="PF00912"/>
    </source>
</evidence>
<comment type="caution">
    <text evidence="13">The sequence shown here is derived from an EMBL/GenBank/DDBJ whole genome shotgun (WGS) entry which is preliminary data.</text>
</comment>
<evidence type="ECO:0000256" key="11">
    <source>
        <dbReference type="HAMAP-Rule" id="MF_00766"/>
    </source>
</evidence>
<dbReference type="HAMAP" id="MF_00766">
    <property type="entry name" value="PGT_MtgA"/>
    <property type="match status" value="1"/>
</dbReference>
<comment type="catalytic activity">
    <reaction evidence="11">
        <text>[GlcNAc-(1-&gt;4)-Mur2Ac(oyl-L-Ala-gamma-D-Glu-L-Lys-D-Ala-D-Ala)](n)-di-trans,octa-cis-undecaprenyl diphosphate + beta-D-GlcNAc-(1-&gt;4)-Mur2Ac(oyl-L-Ala-gamma-D-Glu-L-Lys-D-Ala-D-Ala)-di-trans,octa-cis-undecaprenyl diphosphate = [GlcNAc-(1-&gt;4)-Mur2Ac(oyl-L-Ala-gamma-D-Glu-L-Lys-D-Ala-D-Ala)](n+1)-di-trans,octa-cis-undecaprenyl diphosphate + di-trans,octa-cis-undecaprenyl diphosphate + H(+)</text>
        <dbReference type="Rhea" id="RHEA:23708"/>
        <dbReference type="Rhea" id="RHEA-COMP:9602"/>
        <dbReference type="Rhea" id="RHEA-COMP:9603"/>
        <dbReference type="ChEBI" id="CHEBI:15378"/>
        <dbReference type="ChEBI" id="CHEBI:58405"/>
        <dbReference type="ChEBI" id="CHEBI:60033"/>
        <dbReference type="ChEBI" id="CHEBI:78435"/>
        <dbReference type="EC" id="2.4.99.28"/>
    </reaction>
</comment>
<sequence length="226" mass="26403">MPGMRKRVLRFIGKVLLWYVVITVSWVIIYRFVPPPVTFLMTKRLYEQFRDDRPLKLKKDWKSLKHISAHLPSAAIAAEDQRFLTHNGFDWKAIQRAYRQNQNGKRIRGGSTISQQVAKNVFLWPGRSYVRKGFEAYFTVLIELFWGKKRIMEVYLNVAEMGIGVYGAEAAAWYYFDKPASQLSRYEAALIAAILPNPTEYPVRNPGPYVSRRARQIMRYMQPTGF</sequence>
<dbReference type="Proteomes" id="UP000295807">
    <property type="component" value="Unassembled WGS sequence"/>
</dbReference>
<feature type="transmembrane region" description="Helical" evidence="11">
    <location>
        <begin position="12"/>
        <end position="33"/>
    </location>
</feature>
<protein>
    <recommendedName>
        <fullName evidence="11">Biosynthetic peptidoglycan transglycosylase</fullName>
        <ecNumber evidence="11">2.4.99.28</ecNumber>
    </recommendedName>
    <alternativeName>
        <fullName evidence="11">Glycan polymerase</fullName>
    </alternativeName>
    <alternativeName>
        <fullName evidence="11">Peptidoglycan glycosyltransferase MtgA</fullName>
        <shortName evidence="11">PGT</shortName>
    </alternativeName>
</protein>
<dbReference type="Gene3D" id="1.10.3810.10">
    <property type="entry name" value="Biosynthetic peptidoglycan transglycosylase-like"/>
    <property type="match status" value="1"/>
</dbReference>
<evidence type="ECO:0000256" key="10">
    <source>
        <dbReference type="ARBA" id="ARBA00023316"/>
    </source>
</evidence>
<dbReference type="GO" id="GO:0009274">
    <property type="term" value="C:peptidoglycan-based cell wall"/>
    <property type="evidence" value="ECO:0007669"/>
    <property type="project" value="InterPro"/>
</dbReference>
<evidence type="ECO:0000256" key="5">
    <source>
        <dbReference type="ARBA" id="ARBA00022692"/>
    </source>
</evidence>
<keyword evidence="5 11" id="KW-0812">Transmembrane</keyword>
<keyword evidence="1 11" id="KW-1003">Cell membrane</keyword>
<evidence type="ECO:0000256" key="1">
    <source>
        <dbReference type="ARBA" id="ARBA00022475"/>
    </source>
</evidence>
<keyword evidence="10 11" id="KW-0961">Cell wall biogenesis/degradation</keyword>
<evidence type="ECO:0000256" key="2">
    <source>
        <dbReference type="ARBA" id="ARBA00022519"/>
    </source>
</evidence>
<dbReference type="GO" id="GO:0009252">
    <property type="term" value="P:peptidoglycan biosynthetic process"/>
    <property type="evidence" value="ECO:0007669"/>
    <property type="project" value="UniProtKB-UniRule"/>
</dbReference>
<comment type="similarity">
    <text evidence="11">Belongs to the glycosyltransferase 51 family.</text>
</comment>
<keyword evidence="3 11" id="KW-0328">Glycosyltransferase</keyword>
<name>A0A4R3KNZ9_9SPHI</name>
<dbReference type="SUPFAM" id="SSF53955">
    <property type="entry name" value="Lysozyme-like"/>
    <property type="match status" value="1"/>
</dbReference>
<keyword evidence="8 11" id="KW-1133">Transmembrane helix</keyword>
<reference evidence="13 14" key="1">
    <citation type="submission" date="2019-03" db="EMBL/GenBank/DDBJ databases">
        <title>Genomic Encyclopedia of Type Strains, Phase IV (KMG-IV): sequencing the most valuable type-strain genomes for metagenomic binning, comparative biology and taxonomic classification.</title>
        <authorList>
            <person name="Goeker M."/>
        </authorList>
    </citation>
    <scope>NUCLEOTIDE SEQUENCE [LARGE SCALE GENOMIC DNA]</scope>
    <source>
        <strain evidence="13 14">DSM 21100</strain>
    </source>
</reference>
<gene>
    <name evidence="11" type="primary">mtgA</name>
    <name evidence="13" type="ORF">EDD80_108103</name>
</gene>
<dbReference type="NCBIfam" id="TIGR02070">
    <property type="entry name" value="mono_pep_trsgly"/>
    <property type="match status" value="1"/>
</dbReference>
<feature type="domain" description="Glycosyl transferase family 51" evidence="12">
    <location>
        <begin position="57"/>
        <end position="221"/>
    </location>
</feature>
<keyword evidence="7 11" id="KW-0573">Peptidoglycan synthesis</keyword>
<dbReference type="InterPro" id="IPR036950">
    <property type="entry name" value="PBP_transglycosylase"/>
</dbReference>
<dbReference type="Pfam" id="PF00912">
    <property type="entry name" value="Transgly"/>
    <property type="match status" value="1"/>
</dbReference>
<dbReference type="GO" id="GO:0008955">
    <property type="term" value="F:peptidoglycan glycosyltransferase activity"/>
    <property type="evidence" value="ECO:0007669"/>
    <property type="project" value="UniProtKB-UniRule"/>
</dbReference>
<comment type="pathway">
    <text evidence="11">Cell wall biogenesis; peptidoglycan biosynthesis.</text>
</comment>
<evidence type="ECO:0000256" key="7">
    <source>
        <dbReference type="ARBA" id="ARBA00022984"/>
    </source>
</evidence>
<dbReference type="GO" id="GO:0005886">
    <property type="term" value="C:plasma membrane"/>
    <property type="evidence" value="ECO:0007669"/>
    <property type="project" value="UniProtKB-SubCell"/>
</dbReference>
<dbReference type="UniPathway" id="UPA00219"/>
<evidence type="ECO:0000256" key="8">
    <source>
        <dbReference type="ARBA" id="ARBA00022989"/>
    </source>
</evidence>
<comment type="function">
    <text evidence="11">Peptidoglycan polymerase that catalyzes glycan chain elongation from lipid-linked precursors.</text>
</comment>
<keyword evidence="9 11" id="KW-0472">Membrane</keyword>
<dbReference type="PANTHER" id="PTHR30400">
    <property type="entry name" value="MONOFUNCTIONAL BIOSYNTHETIC PEPTIDOGLYCAN TRANSGLYCOSYLASE"/>
    <property type="match status" value="1"/>
</dbReference>
<evidence type="ECO:0000313" key="13">
    <source>
        <dbReference type="EMBL" id="TCS86310.1"/>
    </source>
</evidence>
<dbReference type="GO" id="GO:0071555">
    <property type="term" value="P:cell wall organization"/>
    <property type="evidence" value="ECO:0007669"/>
    <property type="project" value="UniProtKB-KW"/>
</dbReference>
<dbReference type="GO" id="GO:0016763">
    <property type="term" value="F:pentosyltransferase activity"/>
    <property type="evidence" value="ECO:0007669"/>
    <property type="project" value="InterPro"/>
</dbReference>
<dbReference type="InterPro" id="IPR023346">
    <property type="entry name" value="Lysozyme-like_dom_sf"/>
</dbReference>
<keyword evidence="14" id="KW-1185">Reference proteome</keyword>
<evidence type="ECO:0000256" key="9">
    <source>
        <dbReference type="ARBA" id="ARBA00023136"/>
    </source>
</evidence>
<keyword evidence="2" id="KW-0997">Cell inner membrane</keyword>
<dbReference type="InterPro" id="IPR001264">
    <property type="entry name" value="Glyco_trans_51"/>
</dbReference>
<keyword evidence="4 11" id="KW-0808">Transferase</keyword>
<evidence type="ECO:0000256" key="3">
    <source>
        <dbReference type="ARBA" id="ARBA00022676"/>
    </source>
</evidence>
<keyword evidence="6 11" id="KW-0133">Cell shape</keyword>
<evidence type="ECO:0000256" key="4">
    <source>
        <dbReference type="ARBA" id="ARBA00022679"/>
    </source>
</evidence>